<protein>
    <submittedName>
        <fullName evidence="1">Uncharacterized protein</fullName>
    </submittedName>
</protein>
<accession>A0A2P2PDC5</accession>
<reference evidence="1" key="1">
    <citation type="submission" date="2018-02" db="EMBL/GenBank/DDBJ databases">
        <title>Rhizophora mucronata_Transcriptome.</title>
        <authorList>
            <person name="Meera S.P."/>
            <person name="Sreeshan A."/>
            <person name="Augustine A."/>
        </authorList>
    </citation>
    <scope>NUCLEOTIDE SEQUENCE</scope>
    <source>
        <tissue evidence="1">Leaf</tissue>
    </source>
</reference>
<sequence>MRIQSLIKIASIFLKFSQSV</sequence>
<evidence type="ECO:0000313" key="1">
    <source>
        <dbReference type="EMBL" id="MBX52748.1"/>
    </source>
</evidence>
<organism evidence="1">
    <name type="scientific">Rhizophora mucronata</name>
    <name type="common">Asiatic mangrove</name>
    <dbReference type="NCBI Taxonomy" id="61149"/>
    <lineage>
        <taxon>Eukaryota</taxon>
        <taxon>Viridiplantae</taxon>
        <taxon>Streptophyta</taxon>
        <taxon>Embryophyta</taxon>
        <taxon>Tracheophyta</taxon>
        <taxon>Spermatophyta</taxon>
        <taxon>Magnoliopsida</taxon>
        <taxon>eudicotyledons</taxon>
        <taxon>Gunneridae</taxon>
        <taxon>Pentapetalae</taxon>
        <taxon>rosids</taxon>
        <taxon>fabids</taxon>
        <taxon>Malpighiales</taxon>
        <taxon>Rhizophoraceae</taxon>
        <taxon>Rhizophora</taxon>
    </lineage>
</organism>
<name>A0A2P2PDC5_RHIMU</name>
<proteinExistence type="predicted"/>
<dbReference type="AlphaFoldDB" id="A0A2P2PDC5"/>
<dbReference type="EMBL" id="GGEC01072264">
    <property type="protein sequence ID" value="MBX52748.1"/>
    <property type="molecule type" value="Transcribed_RNA"/>
</dbReference>